<reference evidence="8 9" key="1">
    <citation type="submission" date="2024-09" db="EMBL/GenBank/DDBJ databases">
        <authorList>
            <person name="Sun Q."/>
            <person name="Mori K."/>
        </authorList>
    </citation>
    <scope>NUCLEOTIDE SEQUENCE [LARGE SCALE GENOMIC DNA]</scope>
    <source>
        <strain evidence="8 9">CICC 11035S</strain>
    </source>
</reference>
<comment type="caution">
    <text evidence="8">The sequence shown here is derived from an EMBL/GenBank/DDBJ whole genome shotgun (WGS) entry which is preliminary data.</text>
</comment>
<evidence type="ECO:0000313" key="8">
    <source>
        <dbReference type="EMBL" id="MFC0684226.1"/>
    </source>
</evidence>
<feature type="transmembrane region" description="Helical" evidence="6">
    <location>
        <begin position="141"/>
        <end position="163"/>
    </location>
</feature>
<dbReference type="PANTHER" id="PTHR48022">
    <property type="entry name" value="PLASTIDIC GLUCOSE TRANSPORTER 4"/>
    <property type="match status" value="1"/>
</dbReference>
<keyword evidence="3 6" id="KW-0812">Transmembrane</keyword>
<evidence type="ECO:0000256" key="2">
    <source>
        <dbReference type="ARBA" id="ARBA00010992"/>
    </source>
</evidence>
<organism evidence="8 9">
    <name type="scientific">Novosphingobium clariflavum</name>
    <dbReference type="NCBI Taxonomy" id="2029884"/>
    <lineage>
        <taxon>Bacteria</taxon>
        <taxon>Pseudomonadati</taxon>
        <taxon>Pseudomonadota</taxon>
        <taxon>Alphaproteobacteria</taxon>
        <taxon>Sphingomonadales</taxon>
        <taxon>Sphingomonadaceae</taxon>
        <taxon>Novosphingobium</taxon>
    </lineage>
</organism>
<dbReference type="Gene3D" id="1.20.1250.20">
    <property type="entry name" value="MFS general substrate transporter like domains"/>
    <property type="match status" value="2"/>
</dbReference>
<dbReference type="InterPro" id="IPR020846">
    <property type="entry name" value="MFS_dom"/>
</dbReference>
<keyword evidence="5 6" id="KW-0472">Membrane</keyword>
<sequence length="269" mass="29122">MKFGITALPALVLLVMMRTIPDSPRWLFAKGREAEAAAVLAKLGNADVAGEITVWRRAEEQAHAPRLSWKRHHRPMLLAIAIAAFNQLSGINAVLYYLNDIFAAAGFTGVSADRQAIVIGACNLLFTALALTVIDRIGRKTLLLIGSVGLTAALAGVAVIFGGGAPQSWLLYLLIGFIAFFAFSQGAVIWVYISEIFPTDVRARGQSLGSSVHWFMDAVIAFGFPLMAAHARALPFWLFAGMMALQFVAVLVFFPETKRRSLEAIGEAM</sequence>
<dbReference type="PRINTS" id="PR00171">
    <property type="entry name" value="SUGRTRNSPORT"/>
</dbReference>
<evidence type="ECO:0000256" key="5">
    <source>
        <dbReference type="ARBA" id="ARBA00023136"/>
    </source>
</evidence>
<feature type="transmembrane region" description="Helical" evidence="6">
    <location>
        <begin position="76"/>
        <end position="96"/>
    </location>
</feature>
<dbReference type="InterPro" id="IPR003663">
    <property type="entry name" value="Sugar/inositol_transpt"/>
</dbReference>
<comment type="subcellular location">
    <subcellularLocation>
        <location evidence="1">Membrane</location>
        <topology evidence="1">Multi-pass membrane protein</topology>
    </subcellularLocation>
</comment>
<evidence type="ECO:0000256" key="1">
    <source>
        <dbReference type="ARBA" id="ARBA00004141"/>
    </source>
</evidence>
<dbReference type="EMBL" id="JBHLTM010000026">
    <property type="protein sequence ID" value="MFC0684226.1"/>
    <property type="molecule type" value="Genomic_DNA"/>
</dbReference>
<dbReference type="SUPFAM" id="SSF103473">
    <property type="entry name" value="MFS general substrate transporter"/>
    <property type="match status" value="1"/>
</dbReference>
<evidence type="ECO:0000259" key="7">
    <source>
        <dbReference type="PROSITE" id="PS50850"/>
    </source>
</evidence>
<name>A0ABV6S587_9SPHN</name>
<feature type="transmembrane region" description="Helical" evidence="6">
    <location>
        <begin position="116"/>
        <end position="134"/>
    </location>
</feature>
<keyword evidence="9" id="KW-1185">Reference proteome</keyword>
<dbReference type="InterPro" id="IPR050360">
    <property type="entry name" value="MFS_Sugar_Transporters"/>
</dbReference>
<evidence type="ECO:0000256" key="4">
    <source>
        <dbReference type="ARBA" id="ARBA00022989"/>
    </source>
</evidence>
<dbReference type="PANTHER" id="PTHR48022:SF2">
    <property type="entry name" value="PLASTIDIC GLUCOSE TRANSPORTER 4"/>
    <property type="match status" value="1"/>
</dbReference>
<proteinExistence type="inferred from homology"/>
<feature type="transmembrane region" description="Helical" evidence="6">
    <location>
        <begin position="236"/>
        <end position="254"/>
    </location>
</feature>
<keyword evidence="4 6" id="KW-1133">Transmembrane helix</keyword>
<dbReference type="Pfam" id="PF00083">
    <property type="entry name" value="Sugar_tr"/>
    <property type="match status" value="1"/>
</dbReference>
<gene>
    <name evidence="8" type="ORF">ACFFF8_06435</name>
</gene>
<evidence type="ECO:0000313" key="9">
    <source>
        <dbReference type="Proteomes" id="UP001589858"/>
    </source>
</evidence>
<dbReference type="RefSeq" id="WP_379489306.1">
    <property type="nucleotide sequence ID" value="NZ_JBHLTM010000026.1"/>
</dbReference>
<protein>
    <submittedName>
        <fullName evidence="8">MFS transporter</fullName>
    </submittedName>
</protein>
<evidence type="ECO:0000256" key="3">
    <source>
        <dbReference type="ARBA" id="ARBA00022692"/>
    </source>
</evidence>
<dbReference type="PROSITE" id="PS00216">
    <property type="entry name" value="SUGAR_TRANSPORT_1"/>
    <property type="match status" value="1"/>
</dbReference>
<dbReference type="InterPro" id="IPR005829">
    <property type="entry name" value="Sugar_transporter_CS"/>
</dbReference>
<dbReference type="PROSITE" id="PS50850">
    <property type="entry name" value="MFS"/>
    <property type="match status" value="1"/>
</dbReference>
<comment type="similarity">
    <text evidence="2">Belongs to the major facilitator superfamily. Sugar transporter (TC 2.A.1.1) family.</text>
</comment>
<accession>A0ABV6S587</accession>
<feature type="transmembrane region" description="Helical" evidence="6">
    <location>
        <begin position="169"/>
        <end position="193"/>
    </location>
</feature>
<dbReference type="InterPro" id="IPR005828">
    <property type="entry name" value="MFS_sugar_transport-like"/>
</dbReference>
<evidence type="ECO:0000256" key="6">
    <source>
        <dbReference type="SAM" id="Phobius"/>
    </source>
</evidence>
<feature type="transmembrane region" description="Helical" evidence="6">
    <location>
        <begin position="214"/>
        <end position="230"/>
    </location>
</feature>
<feature type="domain" description="Major facilitator superfamily (MFS) profile" evidence="7">
    <location>
        <begin position="1"/>
        <end position="258"/>
    </location>
</feature>
<dbReference type="Proteomes" id="UP001589858">
    <property type="component" value="Unassembled WGS sequence"/>
</dbReference>
<dbReference type="InterPro" id="IPR036259">
    <property type="entry name" value="MFS_trans_sf"/>
</dbReference>